<gene>
    <name evidence="1" type="ORF">EZS28_013764</name>
</gene>
<evidence type="ECO:0000313" key="1">
    <source>
        <dbReference type="EMBL" id="KAA6390710.1"/>
    </source>
</evidence>
<sequence length="186" mass="22347">MIRRKQKIKSQGKDLDEDISYEGIQNNQTKMQPLLGEKLSNVPAKREKKELNMNLNEQKRRNRLKFEIDDDCVEESISYQNSRFEDDEDSEGYETINVTNNEEDTQQNTKTENLIEPKCRTDLCNLCYDADRIFLIMQRDRFEFYYLKHIQQDKLIKWKKHIDRAAHQRQAEQQDIINLKPEECVI</sequence>
<organism evidence="1 2">
    <name type="scientific">Streblomastix strix</name>
    <dbReference type="NCBI Taxonomy" id="222440"/>
    <lineage>
        <taxon>Eukaryota</taxon>
        <taxon>Metamonada</taxon>
        <taxon>Preaxostyla</taxon>
        <taxon>Oxymonadida</taxon>
        <taxon>Streblomastigidae</taxon>
        <taxon>Streblomastix</taxon>
    </lineage>
</organism>
<reference evidence="1 2" key="1">
    <citation type="submission" date="2019-03" db="EMBL/GenBank/DDBJ databases">
        <title>Single cell metagenomics reveals metabolic interactions within the superorganism composed of flagellate Streblomastix strix and complex community of Bacteroidetes bacteria on its surface.</title>
        <authorList>
            <person name="Treitli S.C."/>
            <person name="Kolisko M."/>
            <person name="Husnik F."/>
            <person name="Keeling P."/>
            <person name="Hampl V."/>
        </authorList>
    </citation>
    <scope>NUCLEOTIDE SEQUENCE [LARGE SCALE GENOMIC DNA]</scope>
    <source>
        <strain evidence="1">ST1C</strain>
    </source>
</reference>
<protein>
    <submittedName>
        <fullName evidence="1">Uncharacterized protein</fullName>
    </submittedName>
</protein>
<dbReference type="AlphaFoldDB" id="A0A5J4W7D8"/>
<accession>A0A5J4W7D8</accession>
<name>A0A5J4W7D8_9EUKA</name>
<proteinExistence type="predicted"/>
<dbReference type="Proteomes" id="UP000324800">
    <property type="component" value="Unassembled WGS sequence"/>
</dbReference>
<evidence type="ECO:0000313" key="2">
    <source>
        <dbReference type="Proteomes" id="UP000324800"/>
    </source>
</evidence>
<comment type="caution">
    <text evidence="1">The sequence shown here is derived from an EMBL/GenBank/DDBJ whole genome shotgun (WGS) entry which is preliminary data.</text>
</comment>
<dbReference type="EMBL" id="SNRW01003134">
    <property type="protein sequence ID" value="KAA6390710.1"/>
    <property type="molecule type" value="Genomic_DNA"/>
</dbReference>
<dbReference type="OrthoDB" id="5593919at2759"/>